<name>A0A914NI47_MELIC</name>
<proteinExistence type="predicted"/>
<keyword evidence="1" id="KW-0812">Transmembrane</keyword>
<evidence type="ECO:0000313" key="2">
    <source>
        <dbReference type="Proteomes" id="UP000887563"/>
    </source>
</evidence>
<sequence>MYHDCPKQLSTFGIIFRSISFHLSTYLPVLMLIAYLATFVYIRFFFWTSKSC</sequence>
<evidence type="ECO:0000313" key="3">
    <source>
        <dbReference type="WBParaSite" id="Minc3s05270g37909"/>
    </source>
</evidence>
<dbReference type="AlphaFoldDB" id="A0A914NI47"/>
<reference evidence="3" key="1">
    <citation type="submission" date="2022-11" db="UniProtKB">
        <authorList>
            <consortium name="WormBaseParasite"/>
        </authorList>
    </citation>
    <scope>IDENTIFICATION</scope>
</reference>
<evidence type="ECO:0000256" key="1">
    <source>
        <dbReference type="SAM" id="Phobius"/>
    </source>
</evidence>
<keyword evidence="2" id="KW-1185">Reference proteome</keyword>
<keyword evidence="1" id="KW-1133">Transmembrane helix</keyword>
<accession>A0A914NI47</accession>
<organism evidence="2 3">
    <name type="scientific">Meloidogyne incognita</name>
    <name type="common">Southern root-knot nematode worm</name>
    <name type="synonym">Oxyuris incognita</name>
    <dbReference type="NCBI Taxonomy" id="6306"/>
    <lineage>
        <taxon>Eukaryota</taxon>
        <taxon>Metazoa</taxon>
        <taxon>Ecdysozoa</taxon>
        <taxon>Nematoda</taxon>
        <taxon>Chromadorea</taxon>
        <taxon>Rhabditida</taxon>
        <taxon>Tylenchina</taxon>
        <taxon>Tylenchomorpha</taxon>
        <taxon>Tylenchoidea</taxon>
        <taxon>Meloidogynidae</taxon>
        <taxon>Meloidogyninae</taxon>
        <taxon>Meloidogyne</taxon>
        <taxon>Meloidogyne incognita group</taxon>
    </lineage>
</organism>
<protein>
    <submittedName>
        <fullName evidence="3">Uncharacterized protein</fullName>
    </submittedName>
</protein>
<keyword evidence="1" id="KW-0472">Membrane</keyword>
<feature type="transmembrane region" description="Helical" evidence="1">
    <location>
        <begin position="26"/>
        <end position="46"/>
    </location>
</feature>
<dbReference type="WBParaSite" id="Minc3s05270g37909">
    <property type="protein sequence ID" value="Minc3s05270g37909"/>
    <property type="gene ID" value="Minc3s05270g37909"/>
</dbReference>
<dbReference type="Proteomes" id="UP000887563">
    <property type="component" value="Unplaced"/>
</dbReference>